<evidence type="ECO:0000256" key="3">
    <source>
        <dbReference type="ARBA" id="ARBA00022525"/>
    </source>
</evidence>
<accession>C3ZH75</accession>
<feature type="chain" id="PRO_5002934625" description="Bee-milk protein" evidence="4">
    <location>
        <begin position="28"/>
        <end position="423"/>
    </location>
</feature>
<comment type="subcellular location">
    <subcellularLocation>
        <location evidence="1">Secreted</location>
    </subcellularLocation>
</comment>
<keyword evidence="4" id="KW-0732">Signal</keyword>
<comment type="similarity">
    <text evidence="2">Belongs to the major royal jelly protein family.</text>
</comment>
<dbReference type="InterPro" id="IPR011042">
    <property type="entry name" value="6-blade_b-propeller_TolB-like"/>
</dbReference>
<dbReference type="InParanoid" id="C3ZH75"/>
<name>C3ZH75_BRAFL</name>
<dbReference type="Gene3D" id="2.120.10.30">
    <property type="entry name" value="TolB, C-terminal domain"/>
    <property type="match status" value="1"/>
</dbReference>
<sequence>MAENTRYYCVCVLLLTSCCGMLGRTRAVHVGEATLVYQWATLDYDWPSDAMRQSAIDEGRYIPENIIATGIKVHGQVVYLTTPRWRDGNPASLSAVVETSDGRNVLRPFPSWEMNQLGNCSALQSVQSMEVDPLGRMWIADVGGSCAPKLIIYDIETDDVIRTYTFPADVANTNTTYLNDIVIDTSADDPDDWFAYMSNSRNPGGLVVYDYRRDSSHKVFHASMGVEPDAKVMTINGRNYTFDVANDGIALSPLGDNMKVYYCALSGYHLYSVPTSVIKQPVVTDISSSVTHEGRKVSQSDGLVVSREGNLYFAALHLNAVYRWDTTSSQDASYAHELVSDDVTMRWADTLAFDDDGYLWFIANRLHMWRANELTFTGSEPNFVVWKVHVGEKSYMHRSGAKSVRADLMLCLVTVLYVAIREM</sequence>
<dbReference type="PROSITE" id="PS51257">
    <property type="entry name" value="PROKAR_LIPOPROTEIN"/>
    <property type="match status" value="1"/>
</dbReference>
<evidence type="ECO:0000313" key="5">
    <source>
        <dbReference type="EMBL" id="EEN48222.1"/>
    </source>
</evidence>
<organism>
    <name type="scientific">Branchiostoma floridae</name>
    <name type="common">Florida lancelet</name>
    <name type="synonym">Amphioxus</name>
    <dbReference type="NCBI Taxonomy" id="7739"/>
    <lineage>
        <taxon>Eukaryota</taxon>
        <taxon>Metazoa</taxon>
        <taxon>Chordata</taxon>
        <taxon>Cephalochordata</taxon>
        <taxon>Leptocardii</taxon>
        <taxon>Amphioxiformes</taxon>
        <taxon>Branchiostomatidae</taxon>
        <taxon>Branchiostoma</taxon>
    </lineage>
</organism>
<feature type="signal peptide" evidence="4">
    <location>
        <begin position="1"/>
        <end position="27"/>
    </location>
</feature>
<dbReference type="PANTHER" id="PTHR10009">
    <property type="entry name" value="PROTEIN YELLOW-RELATED"/>
    <property type="match status" value="1"/>
</dbReference>
<dbReference type="SUPFAM" id="SSF63829">
    <property type="entry name" value="Calcium-dependent phosphotriesterase"/>
    <property type="match status" value="1"/>
</dbReference>
<dbReference type="GO" id="GO:0005576">
    <property type="term" value="C:extracellular region"/>
    <property type="evidence" value="ECO:0007669"/>
    <property type="project" value="UniProtKB-SubCell"/>
</dbReference>
<dbReference type="EMBL" id="GG666621">
    <property type="protein sequence ID" value="EEN48222.1"/>
    <property type="molecule type" value="Genomic_DNA"/>
</dbReference>
<dbReference type="AlphaFoldDB" id="C3ZH75"/>
<keyword evidence="3" id="KW-0964">Secreted</keyword>
<evidence type="ECO:0000256" key="1">
    <source>
        <dbReference type="ARBA" id="ARBA00004613"/>
    </source>
</evidence>
<evidence type="ECO:0000256" key="4">
    <source>
        <dbReference type="SAM" id="SignalP"/>
    </source>
</evidence>
<gene>
    <name evidence="5" type="ORF">BRAFLDRAFT_123949</name>
</gene>
<dbReference type="Pfam" id="PF03022">
    <property type="entry name" value="MRJP"/>
    <property type="match status" value="1"/>
</dbReference>
<proteinExistence type="inferred from homology"/>
<evidence type="ECO:0000256" key="2">
    <source>
        <dbReference type="ARBA" id="ARBA00009127"/>
    </source>
</evidence>
<protein>
    <recommendedName>
        <fullName evidence="6">Bee-milk protein</fullName>
    </recommendedName>
</protein>
<dbReference type="eggNOG" id="ENOG502R874">
    <property type="taxonomic scope" value="Eukaryota"/>
</dbReference>
<dbReference type="PANTHER" id="PTHR10009:SF18">
    <property type="entry name" value="PROTEIN YELLOW-LIKE PROTEIN"/>
    <property type="match status" value="1"/>
</dbReference>
<reference evidence="5" key="1">
    <citation type="journal article" date="2008" name="Nature">
        <title>The amphioxus genome and the evolution of the chordate karyotype.</title>
        <authorList>
            <consortium name="US DOE Joint Genome Institute (JGI-PGF)"/>
            <person name="Putnam N.H."/>
            <person name="Butts T."/>
            <person name="Ferrier D.E.K."/>
            <person name="Furlong R.F."/>
            <person name="Hellsten U."/>
            <person name="Kawashima T."/>
            <person name="Robinson-Rechavi M."/>
            <person name="Shoguchi E."/>
            <person name="Terry A."/>
            <person name="Yu J.-K."/>
            <person name="Benito-Gutierrez E.L."/>
            <person name="Dubchak I."/>
            <person name="Garcia-Fernandez J."/>
            <person name="Gibson-Brown J.J."/>
            <person name="Grigoriev I.V."/>
            <person name="Horton A.C."/>
            <person name="de Jong P.J."/>
            <person name="Jurka J."/>
            <person name="Kapitonov V.V."/>
            <person name="Kohara Y."/>
            <person name="Kuroki Y."/>
            <person name="Lindquist E."/>
            <person name="Lucas S."/>
            <person name="Osoegawa K."/>
            <person name="Pennacchio L.A."/>
            <person name="Salamov A.A."/>
            <person name="Satou Y."/>
            <person name="Sauka-Spengler T."/>
            <person name="Schmutz J."/>
            <person name="Shin-I T."/>
            <person name="Toyoda A."/>
            <person name="Bronner-Fraser M."/>
            <person name="Fujiyama A."/>
            <person name="Holland L.Z."/>
            <person name="Holland P.W.H."/>
            <person name="Satoh N."/>
            <person name="Rokhsar D.S."/>
        </authorList>
    </citation>
    <scope>NUCLEOTIDE SEQUENCE [LARGE SCALE GENOMIC DNA]</scope>
    <source>
        <strain evidence="5">S238N-H82</strain>
        <tissue evidence="5">Testes</tissue>
    </source>
</reference>
<dbReference type="PRINTS" id="PR01366">
    <property type="entry name" value="ROYALJELLY"/>
</dbReference>
<dbReference type="InterPro" id="IPR017996">
    <property type="entry name" value="MRJP/yellow-related"/>
</dbReference>
<evidence type="ECO:0008006" key="6">
    <source>
        <dbReference type="Google" id="ProtNLM"/>
    </source>
</evidence>